<keyword evidence="5 6" id="KW-0560">Oxidoreductase</keyword>
<dbReference type="Gene3D" id="1.20.140.10">
    <property type="entry name" value="Butyryl-CoA Dehydrogenase, subunit A, domain 3"/>
    <property type="match status" value="1"/>
</dbReference>
<evidence type="ECO:0000256" key="3">
    <source>
        <dbReference type="ARBA" id="ARBA00022630"/>
    </source>
</evidence>
<comment type="caution">
    <text evidence="10">The sequence shown here is derived from an EMBL/GenBank/DDBJ whole genome shotgun (WGS) entry which is preliminary data.</text>
</comment>
<dbReference type="Proteomes" id="UP000239290">
    <property type="component" value="Unassembled WGS sequence"/>
</dbReference>
<gene>
    <name evidence="10" type="ORF">C5613_24835</name>
</gene>
<dbReference type="InterPro" id="IPR052161">
    <property type="entry name" value="Mycobact_Acyl-CoA_DH"/>
</dbReference>
<dbReference type="FunFam" id="2.40.110.10:FF:000011">
    <property type="entry name" value="Acyl-CoA dehydrogenase FadE34"/>
    <property type="match status" value="1"/>
</dbReference>
<dbReference type="PANTHER" id="PTHR43292">
    <property type="entry name" value="ACYL-COA DEHYDROGENASE"/>
    <property type="match status" value="1"/>
</dbReference>
<dbReference type="Pfam" id="PF02770">
    <property type="entry name" value="Acyl-CoA_dh_M"/>
    <property type="match status" value="1"/>
</dbReference>
<feature type="domain" description="Acyl-CoA oxidase/dehydrogenase middle" evidence="8">
    <location>
        <begin position="134"/>
        <end position="228"/>
    </location>
</feature>
<protein>
    <submittedName>
        <fullName evidence="10">Acyl-CoA dehydrogenase</fullName>
    </submittedName>
</protein>
<dbReference type="Pfam" id="PF00441">
    <property type="entry name" value="Acyl-CoA_dh_1"/>
    <property type="match status" value="1"/>
</dbReference>
<keyword evidence="3 6" id="KW-0285">Flavoprotein</keyword>
<dbReference type="GO" id="GO:0016627">
    <property type="term" value="F:oxidoreductase activity, acting on the CH-CH group of donors"/>
    <property type="evidence" value="ECO:0007669"/>
    <property type="project" value="InterPro"/>
</dbReference>
<reference evidence="11" key="1">
    <citation type="submission" date="2018-02" db="EMBL/GenBank/DDBJ databases">
        <title>Draft genome sequencing of Rhodococcus opacus KU647198.</title>
        <authorList>
            <person name="Zheng B.-X."/>
        </authorList>
    </citation>
    <scope>NUCLEOTIDE SEQUENCE [LARGE SCALE GENOMIC DNA]</scope>
    <source>
        <strain evidence="11">04-OD7</strain>
    </source>
</reference>
<dbReference type="SUPFAM" id="SSF56645">
    <property type="entry name" value="Acyl-CoA dehydrogenase NM domain-like"/>
    <property type="match status" value="1"/>
</dbReference>
<dbReference type="Gene3D" id="1.10.540.10">
    <property type="entry name" value="Acyl-CoA dehydrogenase/oxidase, N-terminal domain"/>
    <property type="match status" value="1"/>
</dbReference>
<evidence type="ECO:0000313" key="11">
    <source>
        <dbReference type="Proteomes" id="UP000239290"/>
    </source>
</evidence>
<dbReference type="SUPFAM" id="SSF47203">
    <property type="entry name" value="Acyl-CoA dehydrogenase C-terminal domain-like"/>
    <property type="match status" value="1"/>
</dbReference>
<dbReference type="AlphaFoldDB" id="A0A2S8J4S1"/>
<comment type="cofactor">
    <cofactor evidence="1 6">
        <name>FAD</name>
        <dbReference type="ChEBI" id="CHEBI:57692"/>
    </cofactor>
</comment>
<accession>A0A2S8J4S1</accession>
<evidence type="ECO:0000259" key="7">
    <source>
        <dbReference type="Pfam" id="PF00441"/>
    </source>
</evidence>
<keyword evidence="4 6" id="KW-0274">FAD</keyword>
<evidence type="ECO:0000256" key="5">
    <source>
        <dbReference type="ARBA" id="ARBA00023002"/>
    </source>
</evidence>
<dbReference type="InterPro" id="IPR013786">
    <property type="entry name" value="AcylCoA_DH/ox_N"/>
</dbReference>
<proteinExistence type="inferred from homology"/>
<dbReference type="InterPro" id="IPR006091">
    <property type="entry name" value="Acyl-CoA_Oxase/DH_mid-dom"/>
</dbReference>
<organism evidence="10 11">
    <name type="scientific">Rhodococcus opacus</name>
    <name type="common">Nocardia opaca</name>
    <dbReference type="NCBI Taxonomy" id="37919"/>
    <lineage>
        <taxon>Bacteria</taxon>
        <taxon>Bacillati</taxon>
        <taxon>Actinomycetota</taxon>
        <taxon>Actinomycetes</taxon>
        <taxon>Mycobacteriales</taxon>
        <taxon>Nocardiaceae</taxon>
        <taxon>Rhodococcus</taxon>
    </lineage>
</organism>
<evidence type="ECO:0000313" key="10">
    <source>
        <dbReference type="EMBL" id="PQP21967.1"/>
    </source>
</evidence>
<name>A0A2S8J4S1_RHOOP</name>
<evidence type="ECO:0000256" key="6">
    <source>
        <dbReference type="RuleBase" id="RU362125"/>
    </source>
</evidence>
<sequence>MSNAGLLEVKSEPPRDLDEYRMWVRAWLAENTPQGWDEILPFAAESDVLQFFEDWARKLHGAGLLVAHWPTKFGGGGASVAQQLVLQEEMTFANSPRPRYLAISLGHAAATLMEHGTPAQQQLLDGIVAGEIWCQGFSEPGAGSDLASLRTRARREGDEYVINGQKIWSSMGLYAKWGLLLARTDPDAPKHRGISIFILDMQSPGVEVRPIRQATGAQEFAEVFLTDVRIPADRLIGDENNGWKIAQTTLSTERYSQMIELQEGLRSLVSKLAEESASIDDGGRPLSTNDAFRKELARFAGEVEVLGLMNDRVLSELAAGNDPGAAGSVLKLFFSQLLQELTAFGVRSTGLAAHIDPQRKNDISYTSGDWMLDHIRSWTWTIAGGTSEIQRNIIGERLLGLPREPK</sequence>
<dbReference type="InterPro" id="IPR009100">
    <property type="entry name" value="AcylCoA_DH/oxidase_NM_dom_sf"/>
</dbReference>
<feature type="domain" description="Acyl-CoA dehydrogenase/oxidase N-terminal" evidence="9">
    <location>
        <begin position="37"/>
        <end position="131"/>
    </location>
</feature>
<dbReference type="InterPro" id="IPR046373">
    <property type="entry name" value="Acyl-CoA_Oxase/DH_mid-dom_sf"/>
</dbReference>
<dbReference type="InterPro" id="IPR037069">
    <property type="entry name" value="AcylCoA_DH/ox_N_sf"/>
</dbReference>
<dbReference type="Pfam" id="PF02771">
    <property type="entry name" value="Acyl-CoA_dh_N"/>
    <property type="match status" value="1"/>
</dbReference>
<comment type="similarity">
    <text evidence="2 6">Belongs to the acyl-CoA dehydrogenase family.</text>
</comment>
<evidence type="ECO:0000256" key="2">
    <source>
        <dbReference type="ARBA" id="ARBA00009347"/>
    </source>
</evidence>
<evidence type="ECO:0000259" key="8">
    <source>
        <dbReference type="Pfam" id="PF02770"/>
    </source>
</evidence>
<feature type="domain" description="Acyl-CoA dehydrogenase/oxidase C-terminal" evidence="7">
    <location>
        <begin position="240"/>
        <end position="399"/>
    </location>
</feature>
<evidence type="ECO:0000256" key="1">
    <source>
        <dbReference type="ARBA" id="ARBA00001974"/>
    </source>
</evidence>
<dbReference type="GO" id="GO:0050660">
    <property type="term" value="F:flavin adenine dinucleotide binding"/>
    <property type="evidence" value="ECO:0007669"/>
    <property type="project" value="InterPro"/>
</dbReference>
<dbReference type="EMBL" id="PUIO01000033">
    <property type="protein sequence ID" value="PQP21967.1"/>
    <property type="molecule type" value="Genomic_DNA"/>
</dbReference>
<dbReference type="RefSeq" id="WP_105418408.1">
    <property type="nucleotide sequence ID" value="NZ_PUIO01000033.1"/>
</dbReference>
<dbReference type="InterPro" id="IPR009075">
    <property type="entry name" value="AcylCo_DH/oxidase_C"/>
</dbReference>
<dbReference type="InterPro" id="IPR036250">
    <property type="entry name" value="AcylCo_DH-like_C"/>
</dbReference>
<dbReference type="PANTHER" id="PTHR43292:SF4">
    <property type="entry name" value="ACYL-COA DEHYDROGENASE FADE34"/>
    <property type="match status" value="1"/>
</dbReference>
<dbReference type="GO" id="GO:0005886">
    <property type="term" value="C:plasma membrane"/>
    <property type="evidence" value="ECO:0007669"/>
    <property type="project" value="TreeGrafter"/>
</dbReference>
<dbReference type="Gene3D" id="2.40.110.10">
    <property type="entry name" value="Butyryl-CoA Dehydrogenase, subunit A, domain 2"/>
    <property type="match status" value="1"/>
</dbReference>
<evidence type="ECO:0000259" key="9">
    <source>
        <dbReference type="Pfam" id="PF02771"/>
    </source>
</evidence>
<evidence type="ECO:0000256" key="4">
    <source>
        <dbReference type="ARBA" id="ARBA00022827"/>
    </source>
</evidence>